<evidence type="ECO:0000313" key="2">
    <source>
        <dbReference type="EMBL" id="PWZ00179.1"/>
    </source>
</evidence>
<reference evidence="2 3" key="1">
    <citation type="journal article" date="2018" name="Mol. Biol. Evol.">
        <title>Broad Genomic Sampling Reveals a Smut Pathogenic Ancestry of the Fungal Clade Ustilaginomycotina.</title>
        <authorList>
            <person name="Kijpornyongpan T."/>
            <person name="Mondo S.J."/>
            <person name="Barry K."/>
            <person name="Sandor L."/>
            <person name="Lee J."/>
            <person name="Lipzen A."/>
            <person name="Pangilinan J."/>
            <person name="LaButti K."/>
            <person name="Hainaut M."/>
            <person name="Henrissat B."/>
            <person name="Grigoriev I.V."/>
            <person name="Spatafora J.W."/>
            <person name="Aime M.C."/>
        </authorList>
    </citation>
    <scope>NUCLEOTIDE SEQUENCE [LARGE SCALE GENOMIC DNA]</scope>
    <source>
        <strain evidence="2 3">MCA 3645</strain>
    </source>
</reference>
<feature type="chain" id="PRO_5016462505" description="Cloroperoxidase" evidence="1">
    <location>
        <begin position="24"/>
        <end position="225"/>
    </location>
</feature>
<evidence type="ECO:0008006" key="4">
    <source>
        <dbReference type="Google" id="ProtNLM"/>
    </source>
</evidence>
<evidence type="ECO:0000256" key="1">
    <source>
        <dbReference type="SAM" id="SignalP"/>
    </source>
</evidence>
<feature type="signal peptide" evidence="1">
    <location>
        <begin position="1"/>
        <end position="23"/>
    </location>
</feature>
<accession>A0A317XS47</accession>
<evidence type="ECO:0000313" key="3">
    <source>
        <dbReference type="Proteomes" id="UP000246740"/>
    </source>
</evidence>
<protein>
    <recommendedName>
        <fullName evidence="4">Cloroperoxidase</fullName>
    </recommendedName>
</protein>
<sequence length="225" mass="24464">MRPLSHLLLVLLALAYFVGLVVSVGPERGQVSISGDAKAVYARKYWSLTHDLSLVNPLYHNVHDLGPVPISVQQAISEIRSMRSATVEDLKYSPLLLAVFGCQIALLIFASSPGALNANDDEHIGAPLNAGKINLTLDTARWDATRLLNGGLRPERFMHQDPNTATQHAAAWTDLDSLLENDTVRDLLNQARGSPQTVEELRQYTKAASEASIVVHGLLSGQLRG</sequence>
<organism evidence="2 3">
    <name type="scientific">Testicularia cyperi</name>
    <dbReference type="NCBI Taxonomy" id="1882483"/>
    <lineage>
        <taxon>Eukaryota</taxon>
        <taxon>Fungi</taxon>
        <taxon>Dikarya</taxon>
        <taxon>Basidiomycota</taxon>
        <taxon>Ustilaginomycotina</taxon>
        <taxon>Ustilaginomycetes</taxon>
        <taxon>Ustilaginales</taxon>
        <taxon>Anthracoideaceae</taxon>
        <taxon>Testicularia</taxon>
    </lineage>
</organism>
<name>A0A317XS47_9BASI</name>
<dbReference type="Proteomes" id="UP000246740">
    <property type="component" value="Unassembled WGS sequence"/>
</dbReference>
<keyword evidence="3" id="KW-1185">Reference proteome</keyword>
<keyword evidence="1" id="KW-0732">Signal</keyword>
<proteinExistence type="predicted"/>
<gene>
    <name evidence="2" type="ORF">BCV70DRAFT_223422</name>
</gene>
<dbReference type="EMBL" id="KZ819193">
    <property type="protein sequence ID" value="PWZ00179.1"/>
    <property type="molecule type" value="Genomic_DNA"/>
</dbReference>
<dbReference type="AlphaFoldDB" id="A0A317XS47"/>
<dbReference type="InParanoid" id="A0A317XS47"/>